<evidence type="ECO:0000256" key="1">
    <source>
        <dbReference type="ARBA" id="ARBA00022679"/>
    </source>
</evidence>
<dbReference type="GO" id="GO:0016779">
    <property type="term" value="F:nucleotidyltransferase activity"/>
    <property type="evidence" value="ECO:0007669"/>
    <property type="project" value="UniProtKB-KW"/>
</dbReference>
<dbReference type="CDD" id="cd07989">
    <property type="entry name" value="LPLAT_AGPAT-like"/>
    <property type="match status" value="1"/>
</dbReference>
<evidence type="ECO:0000259" key="5">
    <source>
        <dbReference type="SMART" id="SM00563"/>
    </source>
</evidence>
<reference evidence="6 7" key="1">
    <citation type="submission" date="2013-06" db="EMBL/GenBank/DDBJ databases">
        <authorList>
            <person name="Weinstock G."/>
            <person name="Sodergren E."/>
            <person name="Lobos E.A."/>
            <person name="Fulton L."/>
            <person name="Fulton R."/>
            <person name="Courtney L."/>
            <person name="Fronick C."/>
            <person name="O'Laughlin M."/>
            <person name="Godfrey J."/>
            <person name="Wilson R.M."/>
            <person name="Miner T."/>
            <person name="Farmer C."/>
            <person name="Delehaunty K."/>
            <person name="Cordes M."/>
            <person name="Minx P."/>
            <person name="Tomlinson C."/>
            <person name="Chen J."/>
            <person name="Wollam A."/>
            <person name="Pepin K.H."/>
            <person name="Bhonagiri V."/>
            <person name="Zhang X."/>
            <person name="Warren W."/>
            <person name="Mitreva M."/>
            <person name="Mardis E.R."/>
            <person name="Wilson R.K."/>
        </authorList>
    </citation>
    <scope>NUCLEOTIDE SEQUENCE [LARGE SCALE GENOMIC DNA]</scope>
    <source>
        <strain evidence="6 7">F0510</strain>
    </source>
</reference>
<dbReference type="GO" id="GO:0003841">
    <property type="term" value="F:1-acylglycerol-3-phosphate O-acyltransferase activity"/>
    <property type="evidence" value="ECO:0007669"/>
    <property type="project" value="TreeGrafter"/>
</dbReference>
<accession>U1RHR4</accession>
<dbReference type="SMART" id="SM00563">
    <property type="entry name" value="PlsC"/>
    <property type="match status" value="1"/>
</dbReference>
<dbReference type="SUPFAM" id="SSF103473">
    <property type="entry name" value="MFS general substrate transporter"/>
    <property type="match status" value="1"/>
</dbReference>
<evidence type="ECO:0000313" key="6">
    <source>
        <dbReference type="EMBL" id="ERH18032.1"/>
    </source>
</evidence>
<dbReference type="PANTHER" id="PTHR10434">
    <property type="entry name" value="1-ACYL-SN-GLYCEROL-3-PHOSPHATE ACYLTRANSFERASE"/>
    <property type="match status" value="1"/>
</dbReference>
<proteinExistence type="predicted"/>
<dbReference type="Pfam" id="PF01148">
    <property type="entry name" value="CTP_transf_1"/>
    <property type="match status" value="1"/>
</dbReference>
<organism evidence="6 7">
    <name type="scientific">Actinomyces johnsonii F0510</name>
    <dbReference type="NCBI Taxonomy" id="1227262"/>
    <lineage>
        <taxon>Bacteria</taxon>
        <taxon>Bacillati</taxon>
        <taxon>Actinomycetota</taxon>
        <taxon>Actinomycetes</taxon>
        <taxon>Actinomycetales</taxon>
        <taxon>Actinomycetaceae</taxon>
        <taxon>Actinomyces</taxon>
    </lineage>
</organism>
<feature type="compositionally biased region" description="Low complexity" evidence="3">
    <location>
        <begin position="324"/>
        <end position="336"/>
    </location>
</feature>
<evidence type="ECO:0000256" key="3">
    <source>
        <dbReference type="SAM" id="MobiDB-lite"/>
    </source>
</evidence>
<feature type="transmembrane region" description="Helical" evidence="4">
    <location>
        <begin position="193"/>
        <end position="213"/>
    </location>
</feature>
<feature type="transmembrane region" description="Helical" evidence="4">
    <location>
        <begin position="234"/>
        <end position="262"/>
    </location>
</feature>
<dbReference type="Proteomes" id="UP000016498">
    <property type="component" value="Unassembled WGS sequence"/>
</dbReference>
<dbReference type="AlphaFoldDB" id="U1RHR4"/>
<keyword evidence="2" id="KW-0012">Acyltransferase</keyword>
<dbReference type="GO" id="GO:0006654">
    <property type="term" value="P:phosphatidic acid biosynthetic process"/>
    <property type="evidence" value="ECO:0007669"/>
    <property type="project" value="TreeGrafter"/>
</dbReference>
<feature type="transmembrane region" description="Helical" evidence="4">
    <location>
        <begin position="170"/>
        <end position="187"/>
    </location>
</feature>
<feature type="compositionally biased region" description="Low complexity" evidence="3">
    <location>
        <begin position="291"/>
        <end position="311"/>
    </location>
</feature>
<keyword evidence="4" id="KW-0812">Transmembrane</keyword>
<dbReference type="EMBL" id="AWSD01000233">
    <property type="protein sequence ID" value="ERH18032.1"/>
    <property type="molecule type" value="Genomic_DNA"/>
</dbReference>
<evidence type="ECO:0000256" key="4">
    <source>
        <dbReference type="SAM" id="Phobius"/>
    </source>
</evidence>
<dbReference type="InterPro" id="IPR036259">
    <property type="entry name" value="MFS_trans_sf"/>
</dbReference>
<dbReference type="HOGENOM" id="CLU_359700_0_0_11"/>
<dbReference type="PATRIC" id="fig|1227262.3.peg.1735"/>
<evidence type="ECO:0000313" key="7">
    <source>
        <dbReference type="Proteomes" id="UP000016498"/>
    </source>
</evidence>
<feature type="domain" description="Phospholipid/glycerol acyltransferase" evidence="5">
    <location>
        <begin position="412"/>
        <end position="530"/>
    </location>
</feature>
<feature type="region of interest" description="Disordered" evidence="3">
    <location>
        <begin position="291"/>
        <end position="336"/>
    </location>
</feature>
<comment type="caution">
    <text evidence="6">The sequence shown here is derived from an EMBL/GenBank/DDBJ whole genome shotgun (WGS) entry which is preliminary data.</text>
</comment>
<dbReference type="Pfam" id="PF01553">
    <property type="entry name" value="Acyltransferase"/>
    <property type="match status" value="1"/>
</dbReference>
<dbReference type="PANTHER" id="PTHR10434:SF11">
    <property type="entry name" value="1-ACYL-SN-GLYCEROL-3-PHOSPHATE ACYLTRANSFERASE"/>
    <property type="match status" value="1"/>
</dbReference>
<gene>
    <name evidence="6" type="ORF">HMPREF1549_02120</name>
</gene>
<keyword evidence="1 6" id="KW-0808">Transferase</keyword>
<protein>
    <submittedName>
        <fullName evidence="6">Phosphatidate cytidylyltransferase</fullName>
    </submittedName>
</protein>
<feature type="transmembrane region" description="Helical" evidence="4">
    <location>
        <begin position="140"/>
        <end position="158"/>
    </location>
</feature>
<feature type="transmembrane region" description="Helical" evidence="4">
    <location>
        <begin position="43"/>
        <end position="64"/>
    </location>
</feature>
<name>U1RHR4_9ACTO</name>
<feature type="transmembrane region" description="Helical" evidence="4">
    <location>
        <begin position="76"/>
        <end position="103"/>
    </location>
</feature>
<keyword evidence="4" id="KW-1133">Transmembrane helix</keyword>
<dbReference type="GO" id="GO:0005886">
    <property type="term" value="C:plasma membrane"/>
    <property type="evidence" value="ECO:0007669"/>
    <property type="project" value="TreeGrafter"/>
</dbReference>
<sequence>MTAAVGAWIGNEASGGAIGWLLGGSRSWTITVPGAGWVLTGRAVFLAATAVTILLLAGIGVALSRKAELRRRWTTWAVIIPAVGIPIWVGRGTTALLAAALGLQAVRELSRLTGLPRVETTILAVLAAAYPLAAWLRPGLMALAPLMVLVCAVPAVLAGDIEHGLRRATVAGFSSIWIPWSLAHLVVLWHDAFLIAFAAAAADVAAWAGGTFLRPMAWARRPLSPLSPNKTLGGLVGAVVGAALILTLLGHITPGLVIAVGLGGSPGRPSGVPCQTDRRGQGRRRLAARIRGAPGPGRLPAAGSASGRRSGMIVSRPARCPNRSAPSLSASSSPSPVHLGHVYGKVAPMPRQMLPMPGPAEIASAGRRLRSIVRTPQKVTWRAVLRQRFWSAIIAPFGGVHVEGEFETDGPYVVVANHGSHADTIAMMSASPTLMRVVTVAAQDYWFTRRSRRLVARGLLGAYPVRRDGEGAYEELRGTLANRVAESMSILIFPEGTRSTDGKMGRFHSGAARLARDFGIPVLPVALVGTREMMPKKGGLPRYSPVEVRVGEPIAPSDDVEGVSDQARDQIVEMLQRPRRPEPVSDIFTVLHTAMDGGRGDAVMFVWGMTEAISFPIMAEMSQVWLGLTHPERMWRRAGLVVAGSVTGVAVTHLLTRAGHRPPAPWTTPAMRAATSRYLSQGPSGYWKQALTGIPVKLFAAESGRRNQPLPAVVIHAAGERAARMAVSTAIVKTLGKPLGPITRQHYGPYLAATGVVFATALRGIIRHWRRPDGTGRR</sequence>
<dbReference type="SUPFAM" id="SSF69593">
    <property type="entry name" value="Glycerol-3-phosphate (1)-acyltransferase"/>
    <property type="match status" value="1"/>
</dbReference>
<evidence type="ECO:0000256" key="2">
    <source>
        <dbReference type="ARBA" id="ARBA00023315"/>
    </source>
</evidence>
<dbReference type="InterPro" id="IPR002123">
    <property type="entry name" value="Plipid/glycerol_acylTrfase"/>
</dbReference>
<keyword evidence="4" id="KW-0472">Membrane</keyword>
<keyword evidence="6" id="KW-0548">Nucleotidyltransferase</keyword>